<dbReference type="InterPro" id="IPR000700">
    <property type="entry name" value="PAS-assoc_C"/>
</dbReference>
<feature type="domain" description="GGDEF" evidence="4">
    <location>
        <begin position="430"/>
        <end position="562"/>
    </location>
</feature>
<dbReference type="NCBIfam" id="TIGR00229">
    <property type="entry name" value="sensory_box"/>
    <property type="match status" value="1"/>
</dbReference>
<evidence type="ECO:0000259" key="2">
    <source>
        <dbReference type="PROSITE" id="PS50113"/>
    </source>
</evidence>
<dbReference type="SMART" id="SM00086">
    <property type="entry name" value="PAC"/>
    <property type="match status" value="2"/>
</dbReference>
<feature type="domain" description="EAL" evidence="3">
    <location>
        <begin position="571"/>
        <end position="826"/>
    </location>
</feature>
<sequence length="826" mass="90812">MDPAGVPGVCFFRFDTQLRVVEGPGQGRPIAEVLPEGVVAPSDAVWRAVLAGEVRRFELSTPDERGLHLAVATPVTDEAGHVTGGLAVTFDASQRQQAELELRERETEFRSLAEHATDIVTRHTPDGTVLYVSPSVSELGIEPEDLVGRPIYDLVHEEDRDRVRRAIDPAIRAGQTITVAYRLRTGGDEVRWLETTCAGISGDDGRVTEVRCSTQDITARHRDAEELERRLAQQSAVAALGERALTGMPVGDLMREACEAVSRTLDVPLAVVLEFERGSRDMLVAAGVGVQGGMLGARLTPPEEVRRSAFRQIERGPVTFLDLDENPRGVFIEPLREHHVVSGTAVPLGERERPMGMLCAYSTRRRVFTDDDTNLLQAVSHVLATAIAARRAEDQARHDAMHDPLTGLPNRVLFSDRLAQALARSERDGSPLAVLLLDIDRFKLINDSLGHLVGDELLREVAPRLSGAVRASDTVARLGGDEFAVLCEDLEDEREAQEMAERLGACFLRPFALGGEQQFATASVGLVVADSHTDAEELLRDADAAMYRAKEAGRGRYEVFDEGMRARAVARLQVENELRRALDREELQLFFQPIHDLQAGRIASCEALVRWNHPERGLVGPDQFIPIAEESGLIVPLGAWVLQRACRQLARWRRSVEAADSLRITVNLSARQVTQPDIVDTVAEAIEEAGLDPQDIGLEITEHVLIEDAQTTADTLRRLQRLGVRLVIDDFGTGYSSLSYLKRYPIEVLKIDRSFIDGIADDESGDLAIVTAIVRMASALGVDVIPEGVETEAQLQALRDLGCQYAQGFLLDRPLPPEELEARLRG</sequence>
<proteinExistence type="predicted"/>
<dbReference type="Gene3D" id="3.30.70.270">
    <property type="match status" value="1"/>
</dbReference>
<dbReference type="SUPFAM" id="SSF141868">
    <property type="entry name" value="EAL domain-like"/>
    <property type="match status" value="1"/>
</dbReference>
<dbReference type="Pfam" id="PF00563">
    <property type="entry name" value="EAL"/>
    <property type="match status" value="1"/>
</dbReference>
<keyword evidence="6" id="KW-1185">Reference proteome</keyword>
<dbReference type="SUPFAM" id="SSF55785">
    <property type="entry name" value="PYP-like sensor domain (PAS domain)"/>
    <property type="match status" value="1"/>
</dbReference>
<dbReference type="PROSITE" id="PS50112">
    <property type="entry name" value="PAS"/>
    <property type="match status" value="1"/>
</dbReference>
<evidence type="ECO:0000259" key="4">
    <source>
        <dbReference type="PROSITE" id="PS50887"/>
    </source>
</evidence>
<dbReference type="SMART" id="SM00091">
    <property type="entry name" value="PAS"/>
    <property type="match status" value="1"/>
</dbReference>
<dbReference type="InterPro" id="IPR035965">
    <property type="entry name" value="PAS-like_dom_sf"/>
</dbReference>
<organism evidence="5 6">
    <name type="scientific">Svornostia abyssi</name>
    <dbReference type="NCBI Taxonomy" id="2898438"/>
    <lineage>
        <taxon>Bacteria</taxon>
        <taxon>Bacillati</taxon>
        <taxon>Actinomycetota</taxon>
        <taxon>Thermoleophilia</taxon>
        <taxon>Solirubrobacterales</taxon>
        <taxon>Baekduiaceae</taxon>
        <taxon>Svornostia</taxon>
    </lineage>
</organism>
<dbReference type="CDD" id="cd01949">
    <property type="entry name" value="GGDEF"/>
    <property type="match status" value="1"/>
</dbReference>
<name>A0ABY5PGY7_9ACTN</name>
<dbReference type="InterPro" id="IPR052155">
    <property type="entry name" value="Biofilm_reg_signaling"/>
</dbReference>
<dbReference type="CDD" id="cd01948">
    <property type="entry name" value="EAL"/>
    <property type="match status" value="1"/>
</dbReference>
<dbReference type="InterPro" id="IPR000160">
    <property type="entry name" value="GGDEF_dom"/>
</dbReference>
<dbReference type="InterPro" id="IPR001633">
    <property type="entry name" value="EAL_dom"/>
</dbReference>
<dbReference type="PANTHER" id="PTHR44757:SF2">
    <property type="entry name" value="BIOFILM ARCHITECTURE MAINTENANCE PROTEIN MBAA"/>
    <property type="match status" value="1"/>
</dbReference>
<protein>
    <submittedName>
        <fullName evidence="5">EAL domain-containing protein</fullName>
    </submittedName>
</protein>
<evidence type="ECO:0000313" key="6">
    <source>
        <dbReference type="Proteomes" id="UP001058860"/>
    </source>
</evidence>
<feature type="domain" description="PAS" evidence="1">
    <location>
        <begin position="105"/>
        <end position="174"/>
    </location>
</feature>
<evidence type="ECO:0000259" key="1">
    <source>
        <dbReference type="PROSITE" id="PS50112"/>
    </source>
</evidence>
<dbReference type="PROSITE" id="PS50113">
    <property type="entry name" value="PAC"/>
    <property type="match status" value="2"/>
</dbReference>
<dbReference type="SUPFAM" id="SSF55781">
    <property type="entry name" value="GAF domain-like"/>
    <property type="match status" value="1"/>
</dbReference>
<dbReference type="InterPro" id="IPR029016">
    <property type="entry name" value="GAF-like_dom_sf"/>
</dbReference>
<feature type="domain" description="PAC" evidence="2">
    <location>
        <begin position="53"/>
        <end position="104"/>
    </location>
</feature>
<dbReference type="InterPro" id="IPR001610">
    <property type="entry name" value="PAC"/>
</dbReference>
<dbReference type="SUPFAM" id="SSF55073">
    <property type="entry name" value="Nucleotide cyclase"/>
    <property type="match status" value="1"/>
</dbReference>
<dbReference type="Pfam" id="PF08447">
    <property type="entry name" value="PAS_3"/>
    <property type="match status" value="1"/>
</dbReference>
<dbReference type="Proteomes" id="UP001058860">
    <property type="component" value="Chromosome"/>
</dbReference>
<dbReference type="SMART" id="SM00065">
    <property type="entry name" value="GAF"/>
    <property type="match status" value="1"/>
</dbReference>
<dbReference type="PROSITE" id="PS50883">
    <property type="entry name" value="EAL"/>
    <property type="match status" value="1"/>
</dbReference>
<evidence type="ECO:0000259" key="3">
    <source>
        <dbReference type="PROSITE" id="PS50883"/>
    </source>
</evidence>
<gene>
    <name evidence="5" type="ORF">LRS13_24205</name>
</gene>
<dbReference type="NCBIfam" id="TIGR00254">
    <property type="entry name" value="GGDEF"/>
    <property type="match status" value="1"/>
</dbReference>
<dbReference type="SMART" id="SM00267">
    <property type="entry name" value="GGDEF"/>
    <property type="match status" value="1"/>
</dbReference>
<dbReference type="PROSITE" id="PS50887">
    <property type="entry name" value="GGDEF"/>
    <property type="match status" value="1"/>
</dbReference>
<feature type="domain" description="PAC" evidence="2">
    <location>
        <begin position="177"/>
        <end position="229"/>
    </location>
</feature>
<dbReference type="InterPro" id="IPR013655">
    <property type="entry name" value="PAS_fold_3"/>
</dbReference>
<dbReference type="InterPro" id="IPR043128">
    <property type="entry name" value="Rev_trsase/Diguanyl_cyclase"/>
</dbReference>
<dbReference type="Pfam" id="PF13185">
    <property type="entry name" value="GAF_2"/>
    <property type="match status" value="1"/>
</dbReference>
<dbReference type="InterPro" id="IPR003018">
    <property type="entry name" value="GAF"/>
</dbReference>
<dbReference type="CDD" id="cd00130">
    <property type="entry name" value="PAS"/>
    <property type="match status" value="1"/>
</dbReference>
<dbReference type="EMBL" id="CP088295">
    <property type="protein sequence ID" value="UUY03725.1"/>
    <property type="molecule type" value="Genomic_DNA"/>
</dbReference>
<dbReference type="Gene3D" id="3.30.450.40">
    <property type="match status" value="1"/>
</dbReference>
<dbReference type="PANTHER" id="PTHR44757">
    <property type="entry name" value="DIGUANYLATE CYCLASE DGCP"/>
    <property type="match status" value="1"/>
</dbReference>
<dbReference type="Pfam" id="PF00990">
    <property type="entry name" value="GGDEF"/>
    <property type="match status" value="1"/>
</dbReference>
<accession>A0ABY5PGY7</accession>
<dbReference type="Gene3D" id="3.30.450.20">
    <property type="entry name" value="PAS domain"/>
    <property type="match status" value="2"/>
</dbReference>
<dbReference type="InterPro" id="IPR000014">
    <property type="entry name" value="PAS"/>
</dbReference>
<dbReference type="InterPro" id="IPR029787">
    <property type="entry name" value="Nucleotide_cyclase"/>
</dbReference>
<evidence type="ECO:0000313" key="5">
    <source>
        <dbReference type="EMBL" id="UUY03725.1"/>
    </source>
</evidence>
<dbReference type="Gene3D" id="3.20.20.450">
    <property type="entry name" value="EAL domain"/>
    <property type="match status" value="1"/>
</dbReference>
<reference evidence="6" key="1">
    <citation type="submission" date="2021-11" db="EMBL/GenBank/DDBJ databases">
        <title>Cultivation dependent microbiological survey of springs from the worlds oldest radium mine currently devoted to the extraction of radon-saturated water.</title>
        <authorList>
            <person name="Kapinusova G."/>
            <person name="Smrhova T."/>
            <person name="Strejcek M."/>
            <person name="Suman J."/>
            <person name="Jani K."/>
            <person name="Pajer P."/>
            <person name="Uhlik O."/>
        </authorList>
    </citation>
    <scope>NUCLEOTIDE SEQUENCE [LARGE SCALE GENOMIC DNA]</scope>
    <source>
        <strain evidence="6">J379</strain>
    </source>
</reference>
<dbReference type="RefSeq" id="WP_353864230.1">
    <property type="nucleotide sequence ID" value="NZ_CP088295.1"/>
</dbReference>
<dbReference type="InterPro" id="IPR035919">
    <property type="entry name" value="EAL_sf"/>
</dbReference>
<dbReference type="SMART" id="SM00052">
    <property type="entry name" value="EAL"/>
    <property type="match status" value="1"/>
</dbReference>